<proteinExistence type="predicted"/>
<organism evidence="1 2">
    <name type="scientific">Halteria grandinella</name>
    <dbReference type="NCBI Taxonomy" id="5974"/>
    <lineage>
        <taxon>Eukaryota</taxon>
        <taxon>Sar</taxon>
        <taxon>Alveolata</taxon>
        <taxon>Ciliophora</taxon>
        <taxon>Intramacronucleata</taxon>
        <taxon>Spirotrichea</taxon>
        <taxon>Stichotrichia</taxon>
        <taxon>Sporadotrichida</taxon>
        <taxon>Halteriidae</taxon>
        <taxon>Halteria</taxon>
    </lineage>
</organism>
<sequence length="72" mass="8328">MSRILSYTRLCTLSKRSQDIRSTFEPLLFCTNTLALSRANWRIVSSSVAFLKVQFLPALMPQHSQQYYLVTV</sequence>
<dbReference type="Proteomes" id="UP000785679">
    <property type="component" value="Unassembled WGS sequence"/>
</dbReference>
<reference evidence="1" key="1">
    <citation type="submission" date="2019-06" db="EMBL/GenBank/DDBJ databases">
        <authorList>
            <person name="Zheng W."/>
        </authorList>
    </citation>
    <scope>NUCLEOTIDE SEQUENCE</scope>
    <source>
        <strain evidence="1">QDHG01</strain>
    </source>
</reference>
<gene>
    <name evidence="1" type="ORF">FGO68_gene6425</name>
</gene>
<evidence type="ECO:0000313" key="1">
    <source>
        <dbReference type="EMBL" id="TNV75038.1"/>
    </source>
</evidence>
<protein>
    <submittedName>
        <fullName evidence="1">Uncharacterized protein</fullName>
    </submittedName>
</protein>
<evidence type="ECO:0000313" key="2">
    <source>
        <dbReference type="Proteomes" id="UP000785679"/>
    </source>
</evidence>
<comment type="caution">
    <text evidence="1">The sequence shown here is derived from an EMBL/GenBank/DDBJ whole genome shotgun (WGS) entry which is preliminary data.</text>
</comment>
<dbReference type="EMBL" id="RRYP01016514">
    <property type="protein sequence ID" value="TNV75038.1"/>
    <property type="molecule type" value="Genomic_DNA"/>
</dbReference>
<dbReference type="AlphaFoldDB" id="A0A8J8NH97"/>
<keyword evidence="2" id="KW-1185">Reference proteome</keyword>
<accession>A0A8J8NH97</accession>
<name>A0A8J8NH97_HALGN</name>